<dbReference type="GO" id="GO:0016020">
    <property type="term" value="C:membrane"/>
    <property type="evidence" value="ECO:0007669"/>
    <property type="project" value="UniProtKB-SubCell"/>
</dbReference>
<sequence>MTNAISTKTRVLPSVRGFAVFIIWTVTSFLCHAFAKSFLSRLAESSASASYLILTKEHDARDFSAEEMLQGAINATILTAVQMGICFIFVRVDVFDNDWTSNVAKVCHVVATWFTNLSMACMFASSTFAIKLMEPITSAVVQYFILATPLSPVAILSLPVIVGGAILFSGNPLTQTNLPVGIAAAFMSNIVLAFRNVALKSRMTTDEKSGVALRQFRSLLLGVAAICTIGLGLARIQGLITDLALFITLTCAISGLAHVVYSYVSTGIVLQHMSVVSHAVTNILKRVLVVLLLYVTGSRSASPINFLGLGVCTLGLVAYAWSKRYNTARTARSQDYHTPKQRIDLCTLSKYIVIVTCSLFCGVCLGVMRDFKIPTTADSVFPAVVLDSAGYGQQFTQWSMARVATEKINDTQFERTFTHRAQELPNKEDLLPDLGGYLSQYKNDIEGFLQEDLVANPHRSSFLSRKLRTHVEVIKEAQRLHFDIIGTVLKKYKYAILFDLATMENKGDPCISVGEMHFLARIKLKLLYYCTGARCTKKRFRMAEEQARRYSTDDLAILVHGGGNIVGYKTSDEHRFTIFEYFKGFKIFVFPQSVFIRSLKSPHFDICKKKYCCNENVTFVMRDHQSYRYAQQYFSGTTKYILAPDMAFQIGPMPRFLSPVFDIMWIRRTDAETPGYKAIPSAPPGIRMHVSDWLKWTTPGAPNSMERAHYICTNGFFYLQRGRVIITDRLHGHILATLMNIPHVLIDNKSTNSRRITSAGRLV</sequence>
<feature type="transmembrane region" description="Helical" evidence="5">
    <location>
        <begin position="243"/>
        <end position="264"/>
    </location>
</feature>
<feature type="transmembrane region" description="Helical" evidence="5">
    <location>
        <begin position="276"/>
        <end position="297"/>
    </location>
</feature>
<proteinExistence type="predicted"/>
<dbReference type="EMBL" id="RQTK01000603">
    <property type="protein sequence ID" value="RUS77174.1"/>
    <property type="molecule type" value="Genomic_DNA"/>
</dbReference>
<protein>
    <recommendedName>
        <fullName evidence="10">Polysaccharide pyruvyl transferase domain-containing protein</fullName>
    </recommendedName>
</protein>
<evidence type="ECO:0000259" key="6">
    <source>
        <dbReference type="Pfam" id="PF03151"/>
    </source>
</evidence>
<dbReference type="OrthoDB" id="6134158at2759"/>
<feature type="transmembrane region" description="Helical" evidence="5">
    <location>
        <begin position="343"/>
        <end position="368"/>
    </location>
</feature>
<evidence type="ECO:0000256" key="4">
    <source>
        <dbReference type="ARBA" id="ARBA00023136"/>
    </source>
</evidence>
<dbReference type="Pfam" id="PF04230">
    <property type="entry name" value="PS_pyruv_trans"/>
    <property type="match status" value="2"/>
</dbReference>
<feature type="transmembrane region" description="Helical" evidence="5">
    <location>
        <begin position="144"/>
        <end position="168"/>
    </location>
</feature>
<gene>
    <name evidence="8" type="ORF">EGW08_015061</name>
</gene>
<evidence type="ECO:0008006" key="10">
    <source>
        <dbReference type="Google" id="ProtNLM"/>
    </source>
</evidence>
<feature type="transmembrane region" description="Helical" evidence="5">
    <location>
        <begin position="15"/>
        <end position="35"/>
    </location>
</feature>
<dbReference type="PANTHER" id="PTHR11132">
    <property type="entry name" value="SOLUTE CARRIER FAMILY 35"/>
    <property type="match status" value="1"/>
</dbReference>
<comment type="caution">
    <text evidence="8">The sequence shown here is derived from an EMBL/GenBank/DDBJ whole genome shotgun (WGS) entry which is preliminary data.</text>
</comment>
<dbReference type="InterPro" id="IPR007345">
    <property type="entry name" value="Polysacch_pyruvyl_Trfase"/>
</dbReference>
<feature type="transmembrane region" description="Helical" evidence="5">
    <location>
        <begin position="71"/>
        <end position="90"/>
    </location>
</feature>
<dbReference type="InterPro" id="IPR004853">
    <property type="entry name" value="Sugar_P_trans_dom"/>
</dbReference>
<keyword evidence="4 5" id="KW-0472">Membrane</keyword>
<feature type="transmembrane region" description="Helical" evidence="5">
    <location>
        <begin position="303"/>
        <end position="322"/>
    </location>
</feature>
<dbReference type="InterPro" id="IPR050186">
    <property type="entry name" value="TPT_transporter"/>
</dbReference>
<feature type="domain" description="Polysaccharide pyruvyl transferase" evidence="7">
    <location>
        <begin position="719"/>
        <end position="750"/>
    </location>
</feature>
<evidence type="ECO:0000256" key="5">
    <source>
        <dbReference type="SAM" id="Phobius"/>
    </source>
</evidence>
<accession>A0A3S0ZEN0</accession>
<keyword evidence="9" id="KW-1185">Reference proteome</keyword>
<evidence type="ECO:0000313" key="8">
    <source>
        <dbReference type="EMBL" id="RUS77174.1"/>
    </source>
</evidence>
<feature type="domain" description="Sugar phosphate transporter" evidence="6">
    <location>
        <begin position="105"/>
        <end position="319"/>
    </location>
</feature>
<evidence type="ECO:0000256" key="3">
    <source>
        <dbReference type="ARBA" id="ARBA00022989"/>
    </source>
</evidence>
<dbReference type="Pfam" id="PF03151">
    <property type="entry name" value="TPT"/>
    <property type="match status" value="1"/>
</dbReference>
<keyword evidence="3 5" id="KW-1133">Transmembrane helix</keyword>
<dbReference type="Proteomes" id="UP000271974">
    <property type="component" value="Unassembled WGS sequence"/>
</dbReference>
<name>A0A3S0ZEN0_ELYCH</name>
<evidence type="ECO:0000256" key="1">
    <source>
        <dbReference type="ARBA" id="ARBA00004141"/>
    </source>
</evidence>
<dbReference type="AlphaFoldDB" id="A0A3S0ZEN0"/>
<feature type="transmembrane region" description="Helical" evidence="5">
    <location>
        <begin position="219"/>
        <end position="237"/>
    </location>
</feature>
<reference evidence="8 9" key="1">
    <citation type="submission" date="2019-01" db="EMBL/GenBank/DDBJ databases">
        <title>A draft genome assembly of the solar-powered sea slug Elysia chlorotica.</title>
        <authorList>
            <person name="Cai H."/>
            <person name="Li Q."/>
            <person name="Fang X."/>
            <person name="Li J."/>
            <person name="Curtis N.E."/>
            <person name="Altenburger A."/>
            <person name="Shibata T."/>
            <person name="Feng M."/>
            <person name="Maeda T."/>
            <person name="Schwartz J.A."/>
            <person name="Shigenobu S."/>
            <person name="Lundholm N."/>
            <person name="Nishiyama T."/>
            <person name="Yang H."/>
            <person name="Hasebe M."/>
            <person name="Li S."/>
            <person name="Pierce S.K."/>
            <person name="Wang J."/>
        </authorList>
    </citation>
    <scope>NUCLEOTIDE SEQUENCE [LARGE SCALE GENOMIC DNA]</scope>
    <source>
        <strain evidence="8">EC2010</strain>
        <tissue evidence="8">Whole organism of an adult</tissue>
    </source>
</reference>
<evidence type="ECO:0000313" key="9">
    <source>
        <dbReference type="Proteomes" id="UP000271974"/>
    </source>
</evidence>
<feature type="transmembrane region" description="Helical" evidence="5">
    <location>
        <begin position="180"/>
        <end position="198"/>
    </location>
</feature>
<keyword evidence="2 5" id="KW-0812">Transmembrane</keyword>
<evidence type="ECO:0000256" key="2">
    <source>
        <dbReference type="ARBA" id="ARBA00022692"/>
    </source>
</evidence>
<evidence type="ECO:0000259" key="7">
    <source>
        <dbReference type="Pfam" id="PF04230"/>
    </source>
</evidence>
<organism evidence="8 9">
    <name type="scientific">Elysia chlorotica</name>
    <name type="common">Eastern emerald elysia</name>
    <name type="synonym">Sea slug</name>
    <dbReference type="NCBI Taxonomy" id="188477"/>
    <lineage>
        <taxon>Eukaryota</taxon>
        <taxon>Metazoa</taxon>
        <taxon>Spiralia</taxon>
        <taxon>Lophotrochozoa</taxon>
        <taxon>Mollusca</taxon>
        <taxon>Gastropoda</taxon>
        <taxon>Heterobranchia</taxon>
        <taxon>Euthyneura</taxon>
        <taxon>Panpulmonata</taxon>
        <taxon>Sacoglossa</taxon>
        <taxon>Placobranchoidea</taxon>
        <taxon>Plakobranchidae</taxon>
        <taxon>Elysia</taxon>
    </lineage>
</organism>
<feature type="domain" description="Polysaccharide pyruvyl transferase" evidence="7">
    <location>
        <begin position="520"/>
        <end position="656"/>
    </location>
</feature>
<comment type="subcellular location">
    <subcellularLocation>
        <location evidence="1">Membrane</location>
        <topology evidence="1">Multi-pass membrane protein</topology>
    </subcellularLocation>
</comment>